<accession>A0A9N9JTQ7</accession>
<dbReference type="EMBL" id="CAJVPY010031636">
    <property type="protein sequence ID" value="CAG8796826.1"/>
    <property type="molecule type" value="Genomic_DNA"/>
</dbReference>
<keyword evidence="2" id="KW-1185">Reference proteome</keyword>
<gene>
    <name evidence="1" type="ORF">DERYTH_LOCUS22560</name>
</gene>
<dbReference type="Proteomes" id="UP000789405">
    <property type="component" value="Unassembled WGS sequence"/>
</dbReference>
<dbReference type="AlphaFoldDB" id="A0A9N9JTQ7"/>
<feature type="non-terminal residue" evidence="1">
    <location>
        <position position="88"/>
    </location>
</feature>
<comment type="caution">
    <text evidence="1">The sequence shown here is derived from an EMBL/GenBank/DDBJ whole genome shotgun (WGS) entry which is preliminary data.</text>
</comment>
<reference evidence="1" key="1">
    <citation type="submission" date="2021-06" db="EMBL/GenBank/DDBJ databases">
        <authorList>
            <person name="Kallberg Y."/>
            <person name="Tangrot J."/>
            <person name="Rosling A."/>
        </authorList>
    </citation>
    <scope>NUCLEOTIDE SEQUENCE</scope>
    <source>
        <strain evidence="1">MA453B</strain>
    </source>
</reference>
<evidence type="ECO:0000313" key="2">
    <source>
        <dbReference type="Proteomes" id="UP000789405"/>
    </source>
</evidence>
<protein>
    <submittedName>
        <fullName evidence="1">4643_t:CDS:1</fullName>
    </submittedName>
</protein>
<proteinExistence type="predicted"/>
<sequence length="88" mass="10493">MIMIKKIFKRWFGEIPDDTYDADMINSRIFIENYGHPNDERLYNELNGHFFVITDSSIQEIIDGDYEFFVGNNDIIPERRAHLADLFM</sequence>
<name>A0A9N9JTQ7_9GLOM</name>
<organism evidence="1 2">
    <name type="scientific">Dentiscutata erythropus</name>
    <dbReference type="NCBI Taxonomy" id="1348616"/>
    <lineage>
        <taxon>Eukaryota</taxon>
        <taxon>Fungi</taxon>
        <taxon>Fungi incertae sedis</taxon>
        <taxon>Mucoromycota</taxon>
        <taxon>Glomeromycotina</taxon>
        <taxon>Glomeromycetes</taxon>
        <taxon>Diversisporales</taxon>
        <taxon>Gigasporaceae</taxon>
        <taxon>Dentiscutata</taxon>
    </lineage>
</organism>
<dbReference type="OrthoDB" id="2451484at2759"/>
<evidence type="ECO:0000313" key="1">
    <source>
        <dbReference type="EMBL" id="CAG8796826.1"/>
    </source>
</evidence>